<organism evidence="2 3">
    <name type="scientific">Mucor lusitanicus CBS 277.49</name>
    <dbReference type="NCBI Taxonomy" id="747725"/>
    <lineage>
        <taxon>Eukaryota</taxon>
        <taxon>Fungi</taxon>
        <taxon>Fungi incertae sedis</taxon>
        <taxon>Mucoromycota</taxon>
        <taxon>Mucoromycotina</taxon>
        <taxon>Mucoromycetes</taxon>
        <taxon>Mucorales</taxon>
        <taxon>Mucorineae</taxon>
        <taxon>Mucoraceae</taxon>
        <taxon>Mucor</taxon>
    </lineage>
</organism>
<dbReference type="AlphaFoldDB" id="A0A168KBF2"/>
<dbReference type="InterPro" id="IPR019412">
    <property type="entry name" value="IML2/TPR_39"/>
</dbReference>
<reference evidence="2 3" key="1">
    <citation type="submission" date="2015-06" db="EMBL/GenBank/DDBJ databases">
        <title>Expansion of signal transduction pathways in fungi by whole-genome duplication.</title>
        <authorList>
            <consortium name="DOE Joint Genome Institute"/>
            <person name="Corrochano L.M."/>
            <person name="Kuo A."/>
            <person name="Marcet-Houben M."/>
            <person name="Polaino S."/>
            <person name="Salamov A."/>
            <person name="Villalobos J.M."/>
            <person name="Alvarez M.I."/>
            <person name="Avalos J."/>
            <person name="Benito E.P."/>
            <person name="Benoit I."/>
            <person name="Burger G."/>
            <person name="Camino L.P."/>
            <person name="Canovas D."/>
            <person name="Cerda-Olmedo E."/>
            <person name="Cheng J.-F."/>
            <person name="Dominguez A."/>
            <person name="Elias M."/>
            <person name="Eslava A.P."/>
            <person name="Glaser F."/>
            <person name="Grimwood J."/>
            <person name="Gutierrez G."/>
            <person name="Heitman J."/>
            <person name="Henrissat B."/>
            <person name="Iturriaga E.A."/>
            <person name="Lang B.F."/>
            <person name="Lavin J.L."/>
            <person name="Lee S."/>
            <person name="Li W."/>
            <person name="Lindquist E."/>
            <person name="Lopez-Garcia S."/>
            <person name="Luque E.M."/>
            <person name="Marcos A.T."/>
            <person name="Martin J."/>
            <person name="Mccluskey K."/>
            <person name="Medina H.R."/>
            <person name="Miralles-Duran A."/>
            <person name="Miyazaki A."/>
            <person name="Munoz-Torres E."/>
            <person name="Oguiza J.A."/>
            <person name="Ohm R."/>
            <person name="Olmedo M."/>
            <person name="Orejas M."/>
            <person name="Ortiz-Castellanos L."/>
            <person name="Pisabarro A.G."/>
            <person name="Rodriguez-Romero J."/>
            <person name="Ruiz-Herrera J."/>
            <person name="Ruiz-Vazquez R."/>
            <person name="Sanz C."/>
            <person name="Schackwitz W."/>
            <person name="Schmutz J."/>
            <person name="Shahriari M."/>
            <person name="Shelest E."/>
            <person name="Silva-Franco F."/>
            <person name="Soanes D."/>
            <person name="Syed K."/>
            <person name="Tagua V.G."/>
            <person name="Talbot N.J."/>
            <person name="Thon M."/>
            <person name="De Vries R.P."/>
            <person name="Wiebenga A."/>
            <person name="Yadav J.S."/>
            <person name="Braun E.L."/>
            <person name="Baker S."/>
            <person name="Garre V."/>
            <person name="Horwitz B."/>
            <person name="Torres-Martinez S."/>
            <person name="Idnurm A."/>
            <person name="Herrera-Estrella A."/>
            <person name="Gabaldon T."/>
            <person name="Grigoriev I.V."/>
        </authorList>
    </citation>
    <scope>NUCLEOTIDE SEQUENCE [LARGE SCALE GENOMIC DNA]</scope>
    <source>
        <strain evidence="2 3">CBS 277.49</strain>
    </source>
</reference>
<dbReference type="PANTHER" id="PTHR31859:SF1">
    <property type="entry name" value="TETRATRICOPEPTIDE REPEAT PROTEIN 39C"/>
    <property type="match status" value="1"/>
</dbReference>
<gene>
    <name evidence="2" type="ORF">MUCCIDRAFT_111575</name>
</gene>
<proteinExistence type="predicted"/>
<dbReference type="Pfam" id="PF10300">
    <property type="entry name" value="Iml2-TPR_39"/>
    <property type="match status" value="1"/>
</dbReference>
<dbReference type="VEuPathDB" id="FungiDB:MUCCIDRAFT_111575"/>
<evidence type="ECO:0000256" key="1">
    <source>
        <dbReference type="SAM" id="MobiDB-lite"/>
    </source>
</evidence>
<dbReference type="OrthoDB" id="43460at2759"/>
<dbReference type="EMBL" id="AMYB01000005">
    <property type="protein sequence ID" value="OAD02208.1"/>
    <property type="molecule type" value="Genomic_DNA"/>
</dbReference>
<comment type="caution">
    <text evidence="2">The sequence shown here is derived from an EMBL/GenBank/DDBJ whole genome shotgun (WGS) entry which is preliminary data.</text>
</comment>
<dbReference type="InterPro" id="IPR011990">
    <property type="entry name" value="TPR-like_helical_dom_sf"/>
</dbReference>
<evidence type="ECO:0008006" key="4">
    <source>
        <dbReference type="Google" id="ProtNLM"/>
    </source>
</evidence>
<feature type="compositionally biased region" description="Low complexity" evidence="1">
    <location>
        <begin position="161"/>
        <end position="174"/>
    </location>
</feature>
<accession>A0A168KBF2</accession>
<protein>
    <recommendedName>
        <fullName evidence="4">Tetratricopeptide repeat protein 39B</fullName>
    </recommendedName>
</protein>
<keyword evidence="3" id="KW-1185">Reference proteome</keyword>
<dbReference type="PANTHER" id="PTHR31859">
    <property type="entry name" value="TETRATRICOPEPTIDE REPEAT PROTEIN 39 FAMILY MEMBER"/>
    <property type="match status" value="1"/>
</dbReference>
<evidence type="ECO:0000313" key="3">
    <source>
        <dbReference type="Proteomes" id="UP000077051"/>
    </source>
</evidence>
<sequence>MTEAELTKEEPKIEAITNILKDELNLTSHQIDREKEKRKFVPQKPTEEEINKIKAADPERFDESVIKGLNYLFDNQFMAAKTIFEEKADHDPLNALALSSMAFLKAVMTSADQDQTMALNALNETYDIANTQLEAAKKSSKVSGYFSGYYNYLKKKGDSPTDTTTTEAGTSTAARPTSSYPPNSALRAHVLKAECCLQIAILQLLQESVMGYVKCGLNLRRAYSSYSYVWSEYQKMGADHLAFMDSDTISGVQFGIGSVHLVLSALPAKILKAISAFGWQPNKKYGFVLLNECRQSKRVRSSMATIMLLAYYTAAISFAPQIMSDVYKKTAMDILLDAQKYHPNSAVFLFFAGRMARNGLDLPLSTQSFLYAAEISRGEWAEVAVTNSCRFEMAMNHMLTGNWSHAAATFEYLYEQQYWSTAFCRYAQGACYEMMGERTEAILIFAQVPQLVVKKLGGRLSDIDSYVLRKITMFQKSGYQNLDFYAPILEFMCIWNVFPYVSPELLTEALNRIQHGLAAIQKCENLEQEQRMMELAPDTPMPDYFDERACLLVVKAAILNVLGRPEDTTLDINWILDHKESILQDTWTVPYALWEAGVSCWSLDLKNKSRQVWEMALDHGKHDFEHRLAVRLNLALTHTEELGFTEPQPTEPVDDKKRFSVALDQPTTNNSIASSS</sequence>
<name>A0A168KBF2_MUCCL</name>
<dbReference type="SUPFAM" id="SSF48452">
    <property type="entry name" value="TPR-like"/>
    <property type="match status" value="1"/>
</dbReference>
<evidence type="ECO:0000313" key="2">
    <source>
        <dbReference type="EMBL" id="OAD02208.1"/>
    </source>
</evidence>
<feature type="region of interest" description="Disordered" evidence="1">
    <location>
        <begin position="157"/>
        <end position="181"/>
    </location>
</feature>
<dbReference type="Proteomes" id="UP000077051">
    <property type="component" value="Unassembled WGS sequence"/>
</dbReference>